<sequence>MTSEYNSTEIPPLVKGMTYEEMPAGQIFRTARRTITETDLVNFITWGGFNEPLFWDASHAADGGYSGRLVPGALTYCIAEGLVLQTNVLHGTGLAFMHMELTVRRPVYVGDTLYAVVETTDSRPSSKPGRGVVTSRITVRNQRDEEVLVYTPVRLIRGKDYGATTL</sequence>
<protein>
    <submittedName>
        <fullName evidence="3">Acyl dehydratase</fullName>
    </submittedName>
</protein>
<dbReference type="Gene3D" id="3.10.129.10">
    <property type="entry name" value="Hotdog Thioesterase"/>
    <property type="match status" value="1"/>
</dbReference>
<dbReference type="SUPFAM" id="SSF54637">
    <property type="entry name" value="Thioesterase/thiol ester dehydrase-isomerase"/>
    <property type="match status" value="1"/>
</dbReference>
<dbReference type="AlphaFoldDB" id="A0A6G4V6U5"/>
<dbReference type="Pfam" id="PF01575">
    <property type="entry name" value="MaoC_dehydratas"/>
    <property type="match status" value="1"/>
</dbReference>
<evidence type="ECO:0000313" key="4">
    <source>
        <dbReference type="Proteomes" id="UP000472335"/>
    </source>
</evidence>
<keyword evidence="4" id="KW-1185">Reference proteome</keyword>
<dbReference type="PANTHER" id="PTHR43664">
    <property type="entry name" value="MONOAMINE OXIDASE-RELATED"/>
    <property type="match status" value="1"/>
</dbReference>
<dbReference type="Proteomes" id="UP000472335">
    <property type="component" value="Unassembled WGS sequence"/>
</dbReference>
<accession>A0A6G4V6U5</accession>
<gene>
    <name evidence="3" type="ORF">G5C60_19780</name>
</gene>
<name>A0A6G4V6U5_9ACTN</name>
<feature type="domain" description="MaoC-like" evidence="2">
    <location>
        <begin position="25"/>
        <end position="138"/>
    </location>
</feature>
<dbReference type="InterPro" id="IPR052342">
    <property type="entry name" value="MCH/BMMD"/>
</dbReference>
<comment type="caution">
    <text evidence="3">The sequence shown here is derived from an EMBL/GenBank/DDBJ whole genome shotgun (WGS) entry which is preliminary data.</text>
</comment>
<dbReference type="InterPro" id="IPR029069">
    <property type="entry name" value="HotDog_dom_sf"/>
</dbReference>
<dbReference type="RefSeq" id="WP_165261086.1">
    <property type="nucleotide sequence ID" value="NZ_JAAKZY010000058.1"/>
</dbReference>
<evidence type="ECO:0000256" key="1">
    <source>
        <dbReference type="ARBA" id="ARBA00005254"/>
    </source>
</evidence>
<evidence type="ECO:0000313" key="3">
    <source>
        <dbReference type="EMBL" id="NGO09779.1"/>
    </source>
</evidence>
<comment type="similarity">
    <text evidence="1">Belongs to the enoyl-CoA hydratase/isomerase family.</text>
</comment>
<reference evidence="3 4" key="1">
    <citation type="submission" date="2020-02" db="EMBL/GenBank/DDBJ databases">
        <title>Whole-genome analyses of novel actinobacteria.</title>
        <authorList>
            <person name="Sahin N."/>
            <person name="Gencbay T."/>
        </authorList>
    </citation>
    <scope>NUCLEOTIDE SEQUENCE [LARGE SCALE GENOMIC DNA]</scope>
    <source>
        <strain evidence="3 4">HC44</strain>
    </source>
</reference>
<organism evidence="3 4">
    <name type="scientific">Streptomyces scabichelini</name>
    <dbReference type="NCBI Taxonomy" id="2711217"/>
    <lineage>
        <taxon>Bacteria</taxon>
        <taxon>Bacillati</taxon>
        <taxon>Actinomycetota</taxon>
        <taxon>Actinomycetes</taxon>
        <taxon>Kitasatosporales</taxon>
        <taxon>Streptomycetaceae</taxon>
        <taxon>Streptomyces</taxon>
    </lineage>
</organism>
<dbReference type="PANTHER" id="PTHR43664:SF1">
    <property type="entry name" value="BETA-METHYLMALYL-COA DEHYDRATASE"/>
    <property type="match status" value="1"/>
</dbReference>
<dbReference type="EMBL" id="JAAKZY010000058">
    <property type="protein sequence ID" value="NGO09779.1"/>
    <property type="molecule type" value="Genomic_DNA"/>
</dbReference>
<proteinExistence type="inferred from homology"/>
<evidence type="ECO:0000259" key="2">
    <source>
        <dbReference type="Pfam" id="PF01575"/>
    </source>
</evidence>
<dbReference type="InterPro" id="IPR002539">
    <property type="entry name" value="MaoC-like_dom"/>
</dbReference>